<feature type="transmembrane region" description="Helical" evidence="1">
    <location>
        <begin position="20"/>
        <end position="39"/>
    </location>
</feature>
<evidence type="ECO:0000313" key="4">
    <source>
        <dbReference type="Proteomes" id="UP000068210"/>
    </source>
</evidence>
<dbReference type="EMBL" id="CP010415">
    <property type="protein sequence ID" value="AJE19802.1"/>
    <property type="molecule type" value="Genomic_DNA"/>
</dbReference>
<feature type="transmembrane region" description="Helical" evidence="1">
    <location>
        <begin position="172"/>
        <end position="193"/>
    </location>
</feature>
<gene>
    <name evidence="3" type="primary">tctA</name>
    <name evidence="3" type="ORF">Achr_2960</name>
</gene>
<feature type="transmembrane region" description="Helical" evidence="1">
    <location>
        <begin position="110"/>
        <end position="134"/>
    </location>
</feature>
<feature type="transmembrane region" description="Helical" evidence="1">
    <location>
        <begin position="45"/>
        <end position="71"/>
    </location>
</feature>
<dbReference type="STRING" id="1328314.Achr_2960"/>
<evidence type="ECO:0000259" key="2">
    <source>
        <dbReference type="Pfam" id="PF01970"/>
    </source>
</evidence>
<dbReference type="RefSeq" id="WP_039801160.1">
    <property type="nucleotide sequence ID" value="NZ_CP010415.1"/>
</dbReference>
<accession>A0A0C4WNY8</accession>
<proteinExistence type="predicted"/>
<keyword evidence="1" id="KW-0812">Transmembrane</keyword>
<organism evidence="3 4">
    <name type="scientific">Azotobacter chroococcum NCIMB 8003</name>
    <dbReference type="NCBI Taxonomy" id="1328314"/>
    <lineage>
        <taxon>Bacteria</taxon>
        <taxon>Pseudomonadati</taxon>
        <taxon>Pseudomonadota</taxon>
        <taxon>Gammaproteobacteria</taxon>
        <taxon>Pseudomonadales</taxon>
        <taxon>Pseudomonadaceae</taxon>
        <taxon>Azotobacter</taxon>
    </lineage>
</organism>
<dbReference type="KEGG" id="acx:Achr_2960"/>
<feature type="transmembrane region" description="Helical" evidence="1">
    <location>
        <begin position="391"/>
        <end position="408"/>
    </location>
</feature>
<feature type="transmembrane region" description="Helical" evidence="1">
    <location>
        <begin position="205"/>
        <end position="225"/>
    </location>
</feature>
<dbReference type="Pfam" id="PF01970">
    <property type="entry name" value="TctA"/>
    <property type="match status" value="1"/>
</dbReference>
<keyword evidence="4" id="KW-1185">Reference proteome</keyword>
<keyword evidence="1" id="KW-0472">Membrane</keyword>
<feature type="transmembrane region" description="Helical" evidence="1">
    <location>
        <begin position="356"/>
        <end position="379"/>
    </location>
</feature>
<dbReference type="InterPro" id="IPR002823">
    <property type="entry name" value="DUF112_TM"/>
</dbReference>
<sequence length="507" mass="53201">METLNFLMQGFGVALTPSNLLIALIGTLIGTVVGLLPGLGPINGVAILIPVAFAFGLPPESALILLAAVYLGCEYGGRISSILLNIPGEAATLMTCLDGYPMARQGRAGVALSLSAWSSFLGAFIATCGMVLFAPMLAKWAIAFGPAEYFALMVLAIVALAGMAGDKPMKTLVAALLGLFLSCVGIDANSGVYRFTFDSIHVADGIQFVVLVLGLFSVSEILLLLEKTHHGQQAVQATGRMLFNFNEARRVLMINLRCGIGGFIVGVLPGAGATLASALAYSTEKRMAGADGQFGKGDIRGLAAPETAIGASCCGAMVPMLTLGVPGSGTTAVMIGALTLYNITPGPLLFQNEPELVWGLIASLFIANFMLLVLNVPMIKLFTRILTVPNWALAPAIAIITAIGVYAVHATTFDLLLMVAVGILGYAMRKLDFPLSPLLLGFILGGHMEQDLRRALSISNGELDILWSSGIAQGTWAMVALMLALPLLRIWRRRAARRQAAPAALAE</sequence>
<evidence type="ECO:0000313" key="3">
    <source>
        <dbReference type="EMBL" id="AJE19802.1"/>
    </source>
</evidence>
<dbReference type="AlphaFoldDB" id="A0A0C4WNY8"/>
<protein>
    <submittedName>
        <fullName evidence="3">Tripartite tricarboxylate transporter large protein</fullName>
    </submittedName>
</protein>
<name>A0A0C4WNY8_9GAMM</name>
<keyword evidence="1" id="KW-1133">Transmembrane helix</keyword>
<feature type="transmembrane region" description="Helical" evidence="1">
    <location>
        <begin position="140"/>
        <end position="160"/>
    </location>
</feature>
<dbReference type="Proteomes" id="UP000068210">
    <property type="component" value="Chromosome"/>
</dbReference>
<feature type="transmembrane region" description="Helical" evidence="1">
    <location>
        <begin position="465"/>
        <end position="488"/>
    </location>
</feature>
<evidence type="ECO:0000256" key="1">
    <source>
        <dbReference type="SAM" id="Phobius"/>
    </source>
</evidence>
<feature type="domain" description="DUF112" evidence="2">
    <location>
        <begin position="20"/>
        <end position="440"/>
    </location>
</feature>
<dbReference type="PANTHER" id="PTHR35342:SF5">
    <property type="entry name" value="TRICARBOXYLIC TRANSPORT PROTEIN"/>
    <property type="match status" value="1"/>
</dbReference>
<dbReference type="PANTHER" id="PTHR35342">
    <property type="entry name" value="TRICARBOXYLIC TRANSPORT PROTEIN"/>
    <property type="match status" value="1"/>
</dbReference>
<feature type="transmembrane region" description="Helical" evidence="1">
    <location>
        <begin position="258"/>
        <end position="281"/>
    </location>
</feature>
<reference evidence="3 4" key="1">
    <citation type="journal article" date="2015" name="PLoS ONE">
        <title>Azotobacter Genomes: The Genome of Azotobacter chroococcum NCIMB 8003 (ATCC 4412).</title>
        <authorList>
            <person name="Robson R.L."/>
            <person name="Jones R."/>
            <person name="Robson R.M."/>
            <person name="Schwartz A."/>
            <person name="Richardson T.H."/>
        </authorList>
    </citation>
    <scope>NUCLEOTIDE SEQUENCE [LARGE SCALE GENOMIC DNA]</scope>
    <source>
        <strain evidence="3 4">NCIMB 8003</strain>
    </source>
</reference>
<dbReference type="HOGENOM" id="CLU_022936_2_0_6"/>